<feature type="compositionally biased region" description="Basic and acidic residues" evidence="8">
    <location>
        <begin position="191"/>
        <end position="207"/>
    </location>
</feature>
<comment type="caution">
    <text evidence="11">The sequence shown here is derived from an EMBL/GenBank/DDBJ whole genome shotgun (WGS) entry which is preliminary data.</text>
</comment>
<dbReference type="SMART" id="SM00406">
    <property type="entry name" value="IGv"/>
    <property type="match status" value="1"/>
</dbReference>
<dbReference type="AlphaFoldDB" id="A0A836AH98"/>
<dbReference type="InterPro" id="IPR013783">
    <property type="entry name" value="Ig-like_fold"/>
</dbReference>
<evidence type="ECO:0000313" key="11">
    <source>
        <dbReference type="EMBL" id="KAG5210613.1"/>
    </source>
</evidence>
<dbReference type="Gene3D" id="2.60.40.10">
    <property type="entry name" value="Immunoglobulins"/>
    <property type="match status" value="2"/>
</dbReference>
<dbReference type="InterPro" id="IPR013106">
    <property type="entry name" value="Ig_V-set"/>
</dbReference>
<evidence type="ECO:0000256" key="6">
    <source>
        <dbReference type="ARBA" id="ARBA00038651"/>
    </source>
</evidence>
<keyword evidence="7" id="KW-1064">Adaptive immunity</keyword>
<proteinExistence type="predicted"/>
<dbReference type="PROSITE" id="PS50835">
    <property type="entry name" value="IG_LIKE"/>
    <property type="match status" value="1"/>
</dbReference>
<evidence type="ECO:0000256" key="3">
    <source>
        <dbReference type="ARBA" id="ARBA00023157"/>
    </source>
</evidence>
<sequence>MGSRLLCSVTLCLLGAGLVDSGVTQTPKYLIKSRKQEVTLRCSPESGPRYVSWYQQALGQGPQFLVQYYDGKVHIKGNMPGRFSGAVHAGVTQDPRFQVVRTGQSLTLKCTQDLNHDSMYWYRQDLGHGLRLIHYSSFTDATYKGDMPDGYNVSRSSTENFPLTLESANRSQTSVYFCASSTPQRTGRCGSHPETKRPYYTNRKQDGPRMFSAYEPLENVLEPARPETGAKADPLFKAVSVTLAGVGVGVTERYCIPLNSEQGDFPPDPGVGQDQPDFLAPLCQQRTHSVA</sequence>
<keyword evidence="3" id="KW-1015">Disulfide bond</keyword>
<organism evidence="11 12">
    <name type="scientific">Ovis aries</name>
    <name type="common">Sheep</name>
    <dbReference type="NCBI Taxonomy" id="9940"/>
    <lineage>
        <taxon>Eukaryota</taxon>
        <taxon>Metazoa</taxon>
        <taxon>Chordata</taxon>
        <taxon>Craniata</taxon>
        <taxon>Vertebrata</taxon>
        <taxon>Euteleostomi</taxon>
        <taxon>Mammalia</taxon>
        <taxon>Eutheria</taxon>
        <taxon>Laurasiatheria</taxon>
        <taxon>Artiodactyla</taxon>
        <taxon>Ruminantia</taxon>
        <taxon>Pecora</taxon>
        <taxon>Bovidae</taxon>
        <taxon>Caprinae</taxon>
        <taxon>Ovis</taxon>
    </lineage>
</organism>
<feature type="region of interest" description="Disordered" evidence="8">
    <location>
        <begin position="186"/>
        <end position="207"/>
    </location>
</feature>
<dbReference type="Proteomes" id="UP000664991">
    <property type="component" value="Unassembled WGS sequence"/>
</dbReference>
<evidence type="ECO:0000256" key="8">
    <source>
        <dbReference type="SAM" id="MobiDB-lite"/>
    </source>
</evidence>
<dbReference type="GO" id="GO:0002376">
    <property type="term" value="P:immune system process"/>
    <property type="evidence" value="ECO:0007669"/>
    <property type="project" value="UniProtKB-KW"/>
</dbReference>
<feature type="signal peptide" evidence="9">
    <location>
        <begin position="1"/>
        <end position="21"/>
    </location>
</feature>
<evidence type="ECO:0000256" key="7">
    <source>
        <dbReference type="ARBA" id="ARBA00043266"/>
    </source>
</evidence>
<dbReference type="InterPro" id="IPR003599">
    <property type="entry name" value="Ig_sub"/>
</dbReference>
<feature type="domain" description="Ig-like" evidence="10">
    <location>
        <begin position="62"/>
        <end position="178"/>
    </location>
</feature>
<dbReference type="CDD" id="cd00099">
    <property type="entry name" value="IgV"/>
    <property type="match status" value="1"/>
</dbReference>
<keyword evidence="5" id="KW-0393">Immunoglobulin domain</keyword>
<dbReference type="PANTHER" id="PTHR23268">
    <property type="entry name" value="T-CELL RECEPTOR BETA CHAIN"/>
    <property type="match status" value="1"/>
</dbReference>
<evidence type="ECO:0000256" key="2">
    <source>
        <dbReference type="ARBA" id="ARBA00022859"/>
    </source>
</evidence>
<keyword evidence="1 9" id="KW-0732">Signal</keyword>
<dbReference type="InterPro" id="IPR050413">
    <property type="entry name" value="TCR_beta_variable"/>
</dbReference>
<evidence type="ECO:0000256" key="5">
    <source>
        <dbReference type="ARBA" id="ARBA00023319"/>
    </source>
</evidence>
<dbReference type="EMBL" id="JAEMGP010000004">
    <property type="protein sequence ID" value="KAG5210613.1"/>
    <property type="molecule type" value="Genomic_DNA"/>
</dbReference>
<evidence type="ECO:0000256" key="4">
    <source>
        <dbReference type="ARBA" id="ARBA00023170"/>
    </source>
</evidence>
<name>A0A836AH98_SHEEP</name>
<keyword evidence="4" id="KW-0675">Receptor</keyword>
<reference evidence="11 12" key="1">
    <citation type="submission" date="2020-12" db="EMBL/GenBank/DDBJ databases">
        <title>De novo assembly of Tibetan sheep genome.</title>
        <authorList>
            <person name="Li X."/>
        </authorList>
    </citation>
    <scope>NUCLEOTIDE SEQUENCE [LARGE SCALE GENOMIC DNA]</scope>
    <source>
        <tissue evidence="11">Heart</tissue>
    </source>
</reference>
<keyword evidence="2" id="KW-0391">Immunity</keyword>
<dbReference type="GO" id="GO:0007166">
    <property type="term" value="P:cell surface receptor signaling pathway"/>
    <property type="evidence" value="ECO:0007669"/>
    <property type="project" value="TreeGrafter"/>
</dbReference>
<dbReference type="Pfam" id="PF07686">
    <property type="entry name" value="V-set"/>
    <property type="match status" value="2"/>
</dbReference>
<dbReference type="SUPFAM" id="SSF48726">
    <property type="entry name" value="Immunoglobulin"/>
    <property type="match status" value="2"/>
</dbReference>
<comment type="subunit">
    <text evidence="6">Alpha-beta TR is a heterodimer composed of an alpha and beta chain; disulfide-linked. The alpha-beta TR is associated with the transmembrane signaling CD3 coreceptor proteins to form the TR-CD3 (TcR or TCR). The assembly of alpha-beta TR heterodimers with CD3 occurs in the endoplasmic reticulum where a single alpha-beta TR heterodimer associates with one CD3D-CD3E heterodimer, one CD3G-CD3E heterodimer and one CD247 homodimer forming a stable octameric structure. CD3D-CD3E and CD3G-CD3E heterodimers preferentially associate with TR alpha and TR beta chains, respectively. The association of the CD247 homodimer is the last step of TcR assembly in the endoplasmic reticulum and is required for transport to the cell surface.</text>
</comment>
<dbReference type="InterPro" id="IPR007110">
    <property type="entry name" value="Ig-like_dom"/>
</dbReference>
<evidence type="ECO:0000256" key="9">
    <source>
        <dbReference type="SAM" id="SignalP"/>
    </source>
</evidence>
<evidence type="ECO:0000259" key="10">
    <source>
        <dbReference type="PROSITE" id="PS50835"/>
    </source>
</evidence>
<protein>
    <recommendedName>
        <fullName evidence="10">Ig-like domain-containing protein</fullName>
    </recommendedName>
</protein>
<dbReference type="InterPro" id="IPR036179">
    <property type="entry name" value="Ig-like_dom_sf"/>
</dbReference>
<feature type="chain" id="PRO_5032609442" description="Ig-like domain-containing protein" evidence="9">
    <location>
        <begin position="22"/>
        <end position="291"/>
    </location>
</feature>
<keyword evidence="7" id="KW-1279">T cell receptor</keyword>
<accession>A0A836AH98</accession>
<dbReference type="SMART" id="SM00409">
    <property type="entry name" value="IG"/>
    <property type="match status" value="1"/>
</dbReference>
<evidence type="ECO:0000313" key="12">
    <source>
        <dbReference type="Proteomes" id="UP000664991"/>
    </source>
</evidence>
<dbReference type="PANTHER" id="PTHR23268:SF19">
    <property type="entry name" value="T CELL RECEPTOR BETA VARIABLE 6-2-RELATED"/>
    <property type="match status" value="1"/>
</dbReference>
<evidence type="ECO:0000256" key="1">
    <source>
        <dbReference type="ARBA" id="ARBA00022729"/>
    </source>
</evidence>
<dbReference type="GO" id="GO:0005886">
    <property type="term" value="C:plasma membrane"/>
    <property type="evidence" value="ECO:0007669"/>
    <property type="project" value="TreeGrafter"/>
</dbReference>
<gene>
    <name evidence="11" type="ORF">JEQ12_015807</name>
</gene>